<dbReference type="Proteomes" id="UP000001307">
    <property type="component" value="Unassembled WGS sequence"/>
</dbReference>
<evidence type="ECO:0000313" key="5">
    <source>
        <dbReference type="Proteomes" id="UP000001307"/>
    </source>
</evidence>
<feature type="compositionally biased region" description="Low complexity" evidence="3">
    <location>
        <begin position="129"/>
        <end position="146"/>
    </location>
</feature>
<feature type="compositionally biased region" description="Acidic residues" evidence="3">
    <location>
        <begin position="375"/>
        <end position="388"/>
    </location>
</feature>
<organism evidence="4">
    <name type="scientific">Oikopleura dioica</name>
    <name type="common">Tunicate</name>
    <dbReference type="NCBI Taxonomy" id="34765"/>
    <lineage>
        <taxon>Eukaryota</taxon>
        <taxon>Metazoa</taxon>
        <taxon>Chordata</taxon>
        <taxon>Tunicata</taxon>
        <taxon>Appendicularia</taxon>
        <taxon>Copelata</taxon>
        <taxon>Oikopleuridae</taxon>
        <taxon>Oikopleura</taxon>
    </lineage>
</organism>
<sequence length="484" mass="54440">MSSYTELLKLANQAKKRVHPGPSNGSASSSKSFISGNKKLERKKPDPDAIKRLQQRIASEKPKPPPPRKESETPKNPVKKSSSEIKSKKPKTNVVDSSKKHAKSSSSSSKSRHETEPVKKRKSENGPPSSTSKKAKLSSSQSSSNNNKKKAATMSYQEMLAKAGSKDKTANLASTSKSSKSKSDREQEIVENNSGSKEDEYLYWGLTDEEYKFFHSLNAKAAKAHIKGVQPKLDSYEKKMQERIKKKKNEYKAKMKKQAEKQSLLEKANKYMKNKPSKNLPPPKPQPAKILNPYAKQEISKGKKSKIQESQSSESPKLPKKNSSTLPNKSSSLQNSKLKNGHSRAVSNGSRGFDPYAHRRDENSYQQRSRNPYDDLPDSEDEYDSELDDFIDDEDDEVGEAVARKLVRASCKNMFTMKSGETYSSDKWAERERGLSDYALAKSMTSSNRQLMEEERIAARNARNEEKLYNQKYGVDRAVDYGSD</sequence>
<feature type="compositionally biased region" description="Basic and acidic residues" evidence="3">
    <location>
        <begin position="250"/>
        <end position="269"/>
    </location>
</feature>
<dbReference type="InterPro" id="IPR013256">
    <property type="entry name" value="Chromatin_SPT2"/>
</dbReference>
<dbReference type="InParanoid" id="E4X0F1"/>
<protein>
    <submittedName>
        <fullName evidence="4">Uncharacterized protein</fullName>
    </submittedName>
</protein>
<dbReference type="Pfam" id="PF08243">
    <property type="entry name" value="SPT2"/>
    <property type="match status" value="1"/>
</dbReference>
<feature type="region of interest" description="Disordered" evidence="3">
    <location>
        <begin position="229"/>
        <end position="388"/>
    </location>
</feature>
<accession>E4X0F1</accession>
<name>E4X0F1_OIKDI</name>
<feature type="region of interest" description="Disordered" evidence="3">
    <location>
        <begin position="12"/>
        <end position="195"/>
    </location>
</feature>
<feature type="compositionally biased region" description="Low complexity" evidence="3">
    <location>
        <begin position="326"/>
        <end position="338"/>
    </location>
</feature>
<feature type="compositionally biased region" description="Basic and acidic residues" evidence="3">
    <location>
        <begin position="234"/>
        <end position="243"/>
    </location>
</feature>
<dbReference type="AlphaFoldDB" id="E4X0F1"/>
<dbReference type="EMBL" id="FN653020">
    <property type="protein sequence ID" value="CBY23250.1"/>
    <property type="molecule type" value="Genomic_DNA"/>
</dbReference>
<evidence type="ECO:0000313" key="4">
    <source>
        <dbReference type="EMBL" id="CBY23250.1"/>
    </source>
</evidence>
<proteinExistence type="inferred from homology"/>
<evidence type="ECO:0000256" key="3">
    <source>
        <dbReference type="SAM" id="MobiDB-lite"/>
    </source>
</evidence>
<keyword evidence="2" id="KW-0175">Coiled coil</keyword>
<evidence type="ECO:0000256" key="1">
    <source>
        <dbReference type="ARBA" id="ARBA00006461"/>
    </source>
</evidence>
<reference evidence="4" key="1">
    <citation type="journal article" date="2010" name="Science">
        <title>Plasticity of animal genome architecture unmasked by rapid evolution of a pelagic tunicate.</title>
        <authorList>
            <person name="Denoeud F."/>
            <person name="Henriet S."/>
            <person name="Mungpakdee S."/>
            <person name="Aury J.M."/>
            <person name="Da Silva C."/>
            <person name="Brinkmann H."/>
            <person name="Mikhaleva J."/>
            <person name="Olsen L.C."/>
            <person name="Jubin C."/>
            <person name="Canestro C."/>
            <person name="Bouquet J.M."/>
            <person name="Danks G."/>
            <person name="Poulain J."/>
            <person name="Campsteijn C."/>
            <person name="Adamski M."/>
            <person name="Cross I."/>
            <person name="Yadetie F."/>
            <person name="Muffato M."/>
            <person name="Louis A."/>
            <person name="Butcher S."/>
            <person name="Tsagkogeorga G."/>
            <person name="Konrad A."/>
            <person name="Singh S."/>
            <person name="Jensen M.F."/>
            <person name="Cong E.H."/>
            <person name="Eikeseth-Otteraa H."/>
            <person name="Noel B."/>
            <person name="Anthouard V."/>
            <person name="Porcel B.M."/>
            <person name="Kachouri-Lafond R."/>
            <person name="Nishino A."/>
            <person name="Ugolini M."/>
            <person name="Chourrout P."/>
            <person name="Nishida H."/>
            <person name="Aasland R."/>
            <person name="Huzurbazar S."/>
            <person name="Westhof E."/>
            <person name="Delsuc F."/>
            <person name="Lehrach H."/>
            <person name="Reinhardt R."/>
            <person name="Weissenbach J."/>
            <person name="Roy S.W."/>
            <person name="Artiguenave F."/>
            <person name="Postlethwait J.H."/>
            <person name="Manak J.R."/>
            <person name="Thompson E.M."/>
            <person name="Jaillon O."/>
            <person name="Du Pasquier L."/>
            <person name="Boudinot P."/>
            <person name="Liberles D.A."/>
            <person name="Volff J.N."/>
            <person name="Philippe H."/>
            <person name="Lenhard B."/>
            <person name="Roest Crollius H."/>
            <person name="Wincker P."/>
            <person name="Chourrout D."/>
        </authorList>
    </citation>
    <scope>NUCLEOTIDE SEQUENCE [LARGE SCALE GENOMIC DNA]</scope>
</reference>
<comment type="similarity">
    <text evidence="1">Belongs to the SPT2 family.</text>
</comment>
<feature type="compositionally biased region" description="Basic and acidic residues" evidence="3">
    <location>
        <begin position="58"/>
        <end position="73"/>
    </location>
</feature>
<keyword evidence="5" id="KW-1185">Reference proteome</keyword>
<feature type="compositionally biased region" description="Low complexity" evidence="3">
    <location>
        <begin position="21"/>
        <end position="37"/>
    </location>
</feature>
<evidence type="ECO:0000256" key="2">
    <source>
        <dbReference type="ARBA" id="ARBA00023054"/>
    </source>
</evidence>
<gene>
    <name evidence="4" type="ORF">GSOID_T00015184001</name>
</gene>
<feature type="compositionally biased region" description="Low complexity" evidence="3">
    <location>
        <begin position="287"/>
        <end position="297"/>
    </location>
</feature>